<proteinExistence type="predicted"/>
<evidence type="ECO:0000256" key="2">
    <source>
        <dbReference type="ARBA" id="ARBA00022490"/>
    </source>
</evidence>
<dbReference type="Ensembl" id="ENSSANT00000104205.1">
    <property type="protein sequence ID" value="ENSSANP00000098133.1"/>
    <property type="gene ID" value="ENSSANG00000048320.1"/>
</dbReference>
<organism evidence="5 6">
    <name type="scientific">Sinocyclocheilus anshuiensis</name>
    <dbReference type="NCBI Taxonomy" id="1608454"/>
    <lineage>
        <taxon>Eukaryota</taxon>
        <taxon>Metazoa</taxon>
        <taxon>Chordata</taxon>
        <taxon>Craniata</taxon>
        <taxon>Vertebrata</taxon>
        <taxon>Euteleostomi</taxon>
        <taxon>Actinopterygii</taxon>
        <taxon>Neopterygii</taxon>
        <taxon>Teleostei</taxon>
        <taxon>Ostariophysi</taxon>
        <taxon>Cypriniformes</taxon>
        <taxon>Cyprinidae</taxon>
        <taxon>Cyprininae</taxon>
        <taxon>Sinocyclocheilus</taxon>
    </lineage>
</organism>
<keyword evidence="3" id="KW-0677">Repeat</keyword>
<comment type="subcellular location">
    <subcellularLocation>
        <location evidence="1">Cytoplasm</location>
    </subcellularLocation>
</comment>
<keyword evidence="6" id="KW-1185">Reference proteome</keyword>
<evidence type="ECO:0000313" key="6">
    <source>
        <dbReference type="Proteomes" id="UP000472260"/>
    </source>
</evidence>
<evidence type="ECO:0000256" key="1">
    <source>
        <dbReference type="ARBA" id="ARBA00004496"/>
    </source>
</evidence>
<keyword evidence="4" id="KW-0112">Calmodulin-binding</keyword>
<dbReference type="Pfam" id="PF00612">
    <property type="entry name" value="IQ"/>
    <property type="match status" value="4"/>
</dbReference>
<name>A0A671SQT6_9TELE</name>
<dbReference type="GO" id="GO:0051295">
    <property type="term" value="P:establishment of meiotic spindle localization"/>
    <property type="evidence" value="ECO:0007669"/>
    <property type="project" value="TreeGrafter"/>
</dbReference>
<dbReference type="SUPFAM" id="SSF52540">
    <property type="entry name" value="P-loop containing nucleoside triphosphate hydrolases"/>
    <property type="match status" value="1"/>
</dbReference>
<dbReference type="PROSITE" id="PS50096">
    <property type="entry name" value="IQ"/>
    <property type="match status" value="3"/>
</dbReference>
<dbReference type="InterPro" id="IPR051185">
    <property type="entry name" value="ASPM"/>
</dbReference>
<reference evidence="5" key="2">
    <citation type="submission" date="2025-09" db="UniProtKB">
        <authorList>
            <consortium name="Ensembl"/>
        </authorList>
    </citation>
    <scope>IDENTIFICATION</scope>
</reference>
<evidence type="ECO:0000256" key="4">
    <source>
        <dbReference type="ARBA" id="ARBA00022860"/>
    </source>
</evidence>
<dbReference type="PANTHER" id="PTHR22706:SF1">
    <property type="entry name" value="ASSEMBLY FACTOR FOR SPINDLE MICROTUBULES"/>
    <property type="match status" value="1"/>
</dbReference>
<dbReference type="GO" id="GO:0005516">
    <property type="term" value="F:calmodulin binding"/>
    <property type="evidence" value="ECO:0007669"/>
    <property type="project" value="UniProtKB-KW"/>
</dbReference>
<dbReference type="Proteomes" id="UP000472260">
    <property type="component" value="Unassembled WGS sequence"/>
</dbReference>
<evidence type="ECO:0000256" key="3">
    <source>
        <dbReference type="ARBA" id="ARBA00022737"/>
    </source>
</evidence>
<reference evidence="5" key="1">
    <citation type="submission" date="2025-08" db="UniProtKB">
        <authorList>
            <consortium name="Ensembl"/>
        </authorList>
    </citation>
    <scope>IDENTIFICATION</scope>
</reference>
<dbReference type="GO" id="GO:0007051">
    <property type="term" value="P:spindle organization"/>
    <property type="evidence" value="ECO:0007669"/>
    <property type="project" value="TreeGrafter"/>
</dbReference>
<dbReference type="GO" id="GO:0005737">
    <property type="term" value="C:cytoplasm"/>
    <property type="evidence" value="ECO:0007669"/>
    <property type="project" value="UniProtKB-SubCell"/>
</dbReference>
<dbReference type="GO" id="GO:0000278">
    <property type="term" value="P:mitotic cell cycle"/>
    <property type="evidence" value="ECO:0007669"/>
    <property type="project" value="TreeGrafter"/>
</dbReference>
<dbReference type="InterPro" id="IPR027417">
    <property type="entry name" value="P-loop_NTPase"/>
</dbReference>
<dbReference type="SMART" id="SM00015">
    <property type="entry name" value="IQ"/>
    <property type="match status" value="4"/>
</dbReference>
<evidence type="ECO:0000313" key="5">
    <source>
        <dbReference type="Ensembl" id="ENSSANP00000098133.1"/>
    </source>
</evidence>
<dbReference type="Gene3D" id="1.20.5.190">
    <property type="match status" value="2"/>
</dbReference>
<evidence type="ECO:0008006" key="7">
    <source>
        <dbReference type="Google" id="ProtNLM"/>
    </source>
</evidence>
<dbReference type="AlphaFoldDB" id="A0A671SQT6"/>
<protein>
    <recommendedName>
        <fullName evidence="7">Myosin motor domain-containing protein</fullName>
    </recommendedName>
</protein>
<dbReference type="PANTHER" id="PTHR22706">
    <property type="entry name" value="ASSEMBLY FACTOR FOR SPINDLE MICROTUBULES"/>
    <property type="match status" value="1"/>
</dbReference>
<keyword evidence="2" id="KW-0963">Cytoplasm</keyword>
<sequence length="135" mass="16244">GDTKRWLSTSAIAIQAVYRGNRLRRDIARMNFAATVIQRKYLAYKQRKCFLSIRAAVEFCQRHYRSVLVARHDRRDYFAKRRAVVAIQATFRGMQARRQIRREHEAATIIQSHVRKHILKLRFQRLRWAVSRQNY</sequence>
<dbReference type="InterPro" id="IPR000048">
    <property type="entry name" value="IQ_motif_EF-hand-BS"/>
</dbReference>
<dbReference type="FunFam" id="1.20.5.190:FF:000008">
    <property type="entry name" value="Abnormal spindle-like microcephaly-associated protein homolog"/>
    <property type="match status" value="1"/>
</dbReference>
<dbReference type="GO" id="GO:0000922">
    <property type="term" value="C:spindle pole"/>
    <property type="evidence" value="ECO:0007669"/>
    <property type="project" value="TreeGrafter"/>
</dbReference>
<accession>A0A671SQT6</accession>